<dbReference type="Gene3D" id="1.10.443.10">
    <property type="entry name" value="Intergrase catalytic core"/>
    <property type="match status" value="1"/>
</dbReference>
<protein>
    <submittedName>
        <fullName evidence="5">Transposase</fullName>
    </submittedName>
</protein>
<dbReference type="PANTHER" id="PTHR37023:SF1">
    <property type="entry name" value="ISSOD25 TRANSPOSASE TNPA_ISSOD25"/>
    <property type="match status" value="1"/>
</dbReference>
<dbReference type="Pfam" id="PF14319">
    <property type="entry name" value="Zn_Tnp_IS91"/>
    <property type="match status" value="1"/>
</dbReference>
<gene>
    <name evidence="5" type="ORF">AFERRI_30058</name>
</gene>
<dbReference type="InterPro" id="IPR026889">
    <property type="entry name" value="Zn_Tnp"/>
</dbReference>
<dbReference type="SUPFAM" id="SSF56349">
    <property type="entry name" value="DNA breaking-rejoining enzymes"/>
    <property type="match status" value="1"/>
</dbReference>
<dbReference type="GO" id="GO:0006313">
    <property type="term" value="P:DNA transposition"/>
    <property type="evidence" value="ECO:0007669"/>
    <property type="project" value="InterPro"/>
</dbReference>
<evidence type="ECO:0000256" key="1">
    <source>
        <dbReference type="ARBA" id="ARBA00023172"/>
    </source>
</evidence>
<dbReference type="GO" id="GO:0003677">
    <property type="term" value="F:DNA binding"/>
    <property type="evidence" value="ECO:0007669"/>
    <property type="project" value="InterPro"/>
</dbReference>
<feature type="region of interest" description="Disordered" evidence="2">
    <location>
        <begin position="122"/>
        <end position="182"/>
    </location>
</feature>
<dbReference type="Pfam" id="PF04986">
    <property type="entry name" value="Y2_Tnp"/>
    <property type="match status" value="1"/>
</dbReference>
<evidence type="ECO:0000259" key="4">
    <source>
        <dbReference type="Pfam" id="PF14319"/>
    </source>
</evidence>
<accession>A0A060UL71</accession>
<dbReference type="InterPro" id="IPR007069">
    <property type="entry name" value="Transposase_32"/>
</dbReference>
<dbReference type="GO" id="GO:0015074">
    <property type="term" value="P:DNA integration"/>
    <property type="evidence" value="ECO:0007669"/>
    <property type="project" value="InterPro"/>
</dbReference>
<dbReference type="InterPro" id="IPR011010">
    <property type="entry name" value="DNA_brk_join_enz"/>
</dbReference>
<proteinExistence type="predicted"/>
<comment type="caution">
    <text evidence="5">The sequence shown here is derived from an EMBL/GenBank/DDBJ whole genome shotgun (WGS) entry which is preliminary data.</text>
</comment>
<dbReference type="AlphaFoldDB" id="A0A060UL71"/>
<evidence type="ECO:0000313" key="5">
    <source>
        <dbReference type="EMBL" id="CDQ09412.1"/>
    </source>
</evidence>
<keyword evidence="1" id="KW-0233">DNA recombination</keyword>
<dbReference type="EMBL" id="CCCS020000023">
    <property type="protein sequence ID" value="CDQ09412.1"/>
    <property type="molecule type" value="Genomic_DNA"/>
</dbReference>
<sequence length="575" mass="66005">MKTPTADHFERQYQTHLKHLKLKGLQPKTIEAYARAIRRIGDYFDVARRRVHIRDAKGNRDRFVPLPQATHQILRRFWQVHRNPVLLFPNRHGGLKGAASATTPMDRGGVQTALHQVVESCSLKKDHATQPAPQLCHPPDRGRSRSARGPEIPRPSFHSHHRPLHPPDRSDQASRPRPDQRPDGWLFHLLGAGQMIRLAQVIDTFEADFLALYRDRLTSDHHRALAAMKQCRTEASPKMQVQCTECDHRKLVPHSCGHRHCPHCQHHERQQWLERQMQKQVPAEYFLLTVTLPSEFRALSWAHPRVVYDLLMRGAWETVRTFSHNDKQLQGTLGAIAVLHTNTRRLDYHPHVHLVMPAAAVDGQRKQWRTKRRSKAKDGYLFNHKALAKVFRAKRLASIEAAGLTLPDHYPMTWVVDCKSVGTGEKALIYLGRYLYRGVIAEKDILACAAGQVSFRYRNGKTVKLERRTVSGAQFLWLVLQHVLLRFASGQTARVRQLISQLLDIENSDFKMLHYNSVSCSALRTGLVQQTVQIVASHDLTLFVMHHRTHAKVSRRGRRRAANCARPSPLLRYCT</sequence>
<feature type="domain" description="Transposase IS801/IS1294" evidence="3">
    <location>
        <begin position="334"/>
        <end position="485"/>
    </location>
</feature>
<evidence type="ECO:0000259" key="3">
    <source>
        <dbReference type="Pfam" id="PF04986"/>
    </source>
</evidence>
<feature type="domain" description="Transposase zinc-binding" evidence="4">
    <location>
        <begin position="205"/>
        <end position="292"/>
    </location>
</feature>
<organism evidence="5">
    <name type="scientific">Acidithiobacillus ferrivorans</name>
    <dbReference type="NCBI Taxonomy" id="160808"/>
    <lineage>
        <taxon>Bacteria</taxon>
        <taxon>Pseudomonadati</taxon>
        <taxon>Pseudomonadota</taxon>
        <taxon>Acidithiobacillia</taxon>
        <taxon>Acidithiobacillales</taxon>
        <taxon>Acidithiobacillaceae</taxon>
        <taxon>Acidithiobacillus</taxon>
    </lineage>
</organism>
<evidence type="ECO:0000256" key="2">
    <source>
        <dbReference type="SAM" id="MobiDB-lite"/>
    </source>
</evidence>
<dbReference type="GO" id="GO:0004803">
    <property type="term" value="F:transposase activity"/>
    <property type="evidence" value="ECO:0007669"/>
    <property type="project" value="InterPro"/>
</dbReference>
<dbReference type="InterPro" id="IPR013762">
    <property type="entry name" value="Integrase-like_cat_sf"/>
</dbReference>
<reference evidence="5" key="2">
    <citation type="submission" date="2014-07" db="EMBL/GenBank/DDBJ databases">
        <title>Initial genome analysis of the psychrotolerant acidophile Acidithiobacillus ferrivorans CF27: insights into iron and sulfur oxidation pathways and into biofilm formation.</title>
        <authorList>
            <person name="Talla E."/>
            <person name="Hedrich S."/>
            <person name="Mangenot S."/>
            <person name="Ji B."/>
            <person name="Johnson D.B."/>
            <person name="Barbe V."/>
            <person name="Bonnefoy V."/>
        </authorList>
    </citation>
    <scope>NUCLEOTIDE SEQUENCE [LARGE SCALE GENOMIC DNA]</scope>
    <source>
        <strain evidence="5">CF27</strain>
    </source>
</reference>
<dbReference type="PANTHER" id="PTHR37023">
    <property type="entry name" value="TRANSPOSASE"/>
    <property type="match status" value="1"/>
</dbReference>
<reference evidence="5" key="1">
    <citation type="submission" date="2014-03" db="EMBL/GenBank/DDBJ databases">
        <authorList>
            <person name="Genoscope - CEA"/>
        </authorList>
    </citation>
    <scope>NUCLEOTIDE SEQUENCE [LARGE SCALE GENOMIC DNA]</scope>
    <source>
        <strain evidence="5">CF27</strain>
    </source>
</reference>
<name>A0A060UL71_9PROT</name>
<feature type="compositionally biased region" description="Basic and acidic residues" evidence="2">
    <location>
        <begin position="165"/>
        <end position="182"/>
    </location>
</feature>